<dbReference type="OMA" id="FYWPPYV"/>
<dbReference type="GO" id="GO:0016020">
    <property type="term" value="C:membrane"/>
    <property type="evidence" value="ECO:0007669"/>
    <property type="project" value="UniProtKB-SubCell"/>
</dbReference>
<feature type="transmembrane region" description="Helical" evidence="7">
    <location>
        <begin position="302"/>
        <end position="327"/>
    </location>
</feature>
<gene>
    <name evidence="9" type="ORF">F503_04647</name>
</gene>
<dbReference type="InterPro" id="IPR036259">
    <property type="entry name" value="MFS_trans_sf"/>
</dbReference>
<dbReference type="PANTHER" id="PTHR43791">
    <property type="entry name" value="PERMEASE-RELATED"/>
    <property type="match status" value="1"/>
</dbReference>
<organism evidence="9 10">
    <name type="scientific">Ophiostoma piceae (strain UAMH 11346)</name>
    <name type="common">Sap stain fungus</name>
    <dbReference type="NCBI Taxonomy" id="1262450"/>
    <lineage>
        <taxon>Eukaryota</taxon>
        <taxon>Fungi</taxon>
        <taxon>Dikarya</taxon>
        <taxon>Ascomycota</taxon>
        <taxon>Pezizomycotina</taxon>
        <taxon>Sordariomycetes</taxon>
        <taxon>Sordariomycetidae</taxon>
        <taxon>Ophiostomatales</taxon>
        <taxon>Ophiostomataceae</taxon>
        <taxon>Ophiostoma</taxon>
    </lineage>
</organism>
<reference evidence="9 10" key="1">
    <citation type="journal article" date="2013" name="BMC Genomics">
        <title>The genome and transcriptome of the pine saprophyte Ophiostoma piceae, and a comparison with the bark beetle-associated pine pathogen Grosmannia clavigera.</title>
        <authorList>
            <person name="Haridas S."/>
            <person name="Wang Y."/>
            <person name="Lim L."/>
            <person name="Massoumi Alamouti S."/>
            <person name="Jackman S."/>
            <person name="Docking R."/>
            <person name="Robertson G."/>
            <person name="Birol I."/>
            <person name="Bohlmann J."/>
            <person name="Breuil C."/>
        </authorList>
    </citation>
    <scope>NUCLEOTIDE SEQUENCE [LARGE SCALE GENOMIC DNA]</scope>
    <source>
        <strain evidence="9 10">UAMH 11346</strain>
    </source>
</reference>
<dbReference type="GO" id="GO:0022857">
    <property type="term" value="F:transmembrane transporter activity"/>
    <property type="evidence" value="ECO:0007669"/>
    <property type="project" value="InterPro"/>
</dbReference>
<feature type="transmembrane region" description="Helical" evidence="7">
    <location>
        <begin position="140"/>
        <end position="159"/>
    </location>
</feature>
<name>S3BUH4_OPHP1</name>
<dbReference type="AlphaFoldDB" id="S3BUH4"/>
<dbReference type="PROSITE" id="PS50850">
    <property type="entry name" value="MFS"/>
    <property type="match status" value="1"/>
</dbReference>
<dbReference type="Proteomes" id="UP000016923">
    <property type="component" value="Unassembled WGS sequence"/>
</dbReference>
<evidence type="ECO:0000256" key="3">
    <source>
        <dbReference type="ARBA" id="ARBA00022692"/>
    </source>
</evidence>
<protein>
    <submittedName>
        <fullName evidence="9">Allantoate permease</fullName>
    </submittedName>
</protein>
<keyword evidence="10" id="KW-1185">Reference proteome</keyword>
<feature type="transmembrane region" description="Helical" evidence="7">
    <location>
        <begin position="113"/>
        <end position="133"/>
    </location>
</feature>
<feature type="transmembrane region" description="Helical" evidence="7">
    <location>
        <begin position="204"/>
        <end position="221"/>
    </location>
</feature>
<keyword evidence="5 7" id="KW-0472">Membrane</keyword>
<evidence type="ECO:0000259" key="8">
    <source>
        <dbReference type="PROSITE" id="PS50850"/>
    </source>
</evidence>
<evidence type="ECO:0000256" key="5">
    <source>
        <dbReference type="ARBA" id="ARBA00023136"/>
    </source>
</evidence>
<evidence type="ECO:0000256" key="4">
    <source>
        <dbReference type="ARBA" id="ARBA00022989"/>
    </source>
</evidence>
<feature type="transmembrane region" description="Helical" evidence="7">
    <location>
        <begin position="367"/>
        <end position="386"/>
    </location>
</feature>
<evidence type="ECO:0000256" key="2">
    <source>
        <dbReference type="ARBA" id="ARBA00022448"/>
    </source>
</evidence>
<keyword evidence="2" id="KW-0813">Transport</keyword>
<feature type="transmembrane region" description="Helical" evidence="7">
    <location>
        <begin position="392"/>
        <end position="415"/>
    </location>
</feature>
<evidence type="ECO:0000256" key="7">
    <source>
        <dbReference type="SAM" id="Phobius"/>
    </source>
</evidence>
<comment type="subcellular location">
    <subcellularLocation>
        <location evidence="1">Membrane</location>
        <topology evidence="1">Multi-pass membrane protein</topology>
    </subcellularLocation>
</comment>
<feature type="transmembrane region" description="Helical" evidence="7">
    <location>
        <begin position="171"/>
        <end position="192"/>
    </location>
</feature>
<dbReference type="EMBL" id="KE148162">
    <property type="protein sequence ID" value="EPE04132.1"/>
    <property type="molecule type" value="Genomic_DNA"/>
</dbReference>
<dbReference type="eggNOG" id="KOG2533">
    <property type="taxonomic scope" value="Eukaryota"/>
</dbReference>
<dbReference type="HOGENOM" id="CLU_001265_0_5_1"/>
<feature type="transmembrane region" description="Helical" evidence="7">
    <location>
        <begin position="456"/>
        <end position="481"/>
    </location>
</feature>
<dbReference type="Gene3D" id="1.20.1250.20">
    <property type="entry name" value="MFS general substrate transporter like domains"/>
    <property type="match status" value="2"/>
</dbReference>
<dbReference type="SUPFAM" id="SSF103473">
    <property type="entry name" value="MFS general substrate transporter"/>
    <property type="match status" value="1"/>
</dbReference>
<dbReference type="PANTHER" id="PTHR43791:SF41">
    <property type="entry name" value="MAJOR FACILITATOR SUPERFAMILY (MFS) PROFILE DOMAIN-CONTAINING PROTEIN"/>
    <property type="match status" value="1"/>
</dbReference>
<evidence type="ECO:0000313" key="10">
    <source>
        <dbReference type="Proteomes" id="UP000016923"/>
    </source>
</evidence>
<dbReference type="VEuPathDB" id="FungiDB:F503_04647"/>
<dbReference type="OrthoDB" id="6730379at2759"/>
<feature type="transmembrane region" description="Helical" evidence="7">
    <location>
        <begin position="427"/>
        <end position="444"/>
    </location>
</feature>
<accession>S3BUH4</accession>
<feature type="transmembrane region" description="Helical" evidence="7">
    <location>
        <begin position="339"/>
        <end position="360"/>
    </location>
</feature>
<feature type="region of interest" description="Disordered" evidence="6">
    <location>
        <begin position="1"/>
        <end position="41"/>
    </location>
</feature>
<keyword evidence="4 7" id="KW-1133">Transmembrane helix</keyword>
<keyword evidence="3 7" id="KW-0812">Transmembrane</keyword>
<evidence type="ECO:0000256" key="1">
    <source>
        <dbReference type="ARBA" id="ARBA00004141"/>
    </source>
</evidence>
<evidence type="ECO:0000313" key="9">
    <source>
        <dbReference type="EMBL" id="EPE04132.1"/>
    </source>
</evidence>
<feature type="domain" description="Major facilitator superfamily (MFS) profile" evidence="8">
    <location>
        <begin position="75"/>
        <end position="484"/>
    </location>
</feature>
<proteinExistence type="predicted"/>
<feature type="transmembrane region" description="Helical" evidence="7">
    <location>
        <begin position="233"/>
        <end position="254"/>
    </location>
</feature>
<feature type="transmembrane region" description="Helical" evidence="7">
    <location>
        <begin position="74"/>
        <end position="93"/>
    </location>
</feature>
<dbReference type="InterPro" id="IPR020846">
    <property type="entry name" value="MFS_dom"/>
</dbReference>
<sequence length="521" mass="58205">MSDSEKMAAETSVTKAPDAPNTDTGSIVPGTVDSTGGTDDNLDEAARYLAEEAGDFPPMTPEIEKKLVKKIDRWMIPILLFVATLGAVDKVQIGTASLYGFQKDTHMHGQQYSWISSILPLGQVVGYFTTSFLMHRVPPANLLCTASIMWSCLTLFYSAGKNWSTFMALRFLLGFLESAISPSLTMLVTNFYKKSEQPPRNAIIFAYFSSVFNGFFAWLIGNIPETAPLHRWQYLYLLTGSINVMYSIFIFFVLPNSPMTAKFLNKSEKFYATQRLASNRTGISSRVWRWDQAKEAVTDFKVWIIVIFNIVINIPNGGLSSFGSIVIHNLGFSSLKASLLTMPFGVLATSSAWLFSWWAARWTNRRCIVAIIALVLPIIGTIVVYVTPRTSLAAQMIGLYFMYFYWPPYVVGISLPQANTGGQTKRAVTFSFVQIGYAIGNLIGPQTFRSNQAPKYTGAVIAMLVSYCACIGLLLTYFFYVQWENKNLDEKYGTAEDVHEGTSEGFLDITDKNEKNFRYTS</sequence>
<dbReference type="InterPro" id="IPR011701">
    <property type="entry name" value="MFS"/>
</dbReference>
<dbReference type="Pfam" id="PF07690">
    <property type="entry name" value="MFS_1"/>
    <property type="match status" value="1"/>
</dbReference>
<evidence type="ECO:0000256" key="6">
    <source>
        <dbReference type="SAM" id="MobiDB-lite"/>
    </source>
</evidence>